<keyword evidence="3" id="KW-1185">Reference proteome</keyword>
<sequence>MKKVSTIMGILLLSGCATAEREAPKPPHSMGMANPLRFTARKKAVNPSL</sequence>
<dbReference type="Proteomes" id="UP000274122">
    <property type="component" value="Chromosome"/>
</dbReference>
<feature type="chain" id="PRO_5018699274" description="Lipoprotein" evidence="1">
    <location>
        <begin position="20"/>
        <end position="49"/>
    </location>
</feature>
<feature type="signal peptide" evidence="1">
    <location>
        <begin position="1"/>
        <end position="19"/>
    </location>
</feature>
<proteinExistence type="predicted"/>
<evidence type="ECO:0000313" key="3">
    <source>
        <dbReference type="Proteomes" id="UP000274122"/>
    </source>
</evidence>
<accession>A0A3S4KTY9</accession>
<protein>
    <recommendedName>
        <fullName evidence="4">Lipoprotein</fullName>
    </recommendedName>
</protein>
<keyword evidence="1" id="KW-0732">Signal</keyword>
<evidence type="ECO:0000313" key="2">
    <source>
        <dbReference type="EMBL" id="VEB97248.1"/>
    </source>
</evidence>
<gene>
    <name evidence="2" type="ORF">NCTC11466_02050</name>
</gene>
<organism evidence="2 3">
    <name type="scientific">Cedecea lapagei</name>
    <dbReference type="NCBI Taxonomy" id="158823"/>
    <lineage>
        <taxon>Bacteria</taxon>
        <taxon>Pseudomonadati</taxon>
        <taxon>Pseudomonadota</taxon>
        <taxon>Gammaproteobacteria</taxon>
        <taxon>Enterobacterales</taxon>
        <taxon>Enterobacteriaceae</taxon>
        <taxon>Cedecea</taxon>
    </lineage>
</organism>
<dbReference type="EMBL" id="LR134201">
    <property type="protein sequence ID" value="VEB97248.1"/>
    <property type="molecule type" value="Genomic_DNA"/>
</dbReference>
<reference evidence="2 3" key="1">
    <citation type="submission" date="2018-12" db="EMBL/GenBank/DDBJ databases">
        <authorList>
            <consortium name="Pathogen Informatics"/>
        </authorList>
    </citation>
    <scope>NUCLEOTIDE SEQUENCE [LARGE SCALE GENOMIC DNA]</scope>
    <source>
        <strain evidence="2 3">NCTC11466</strain>
    </source>
</reference>
<evidence type="ECO:0000256" key="1">
    <source>
        <dbReference type="SAM" id="SignalP"/>
    </source>
</evidence>
<dbReference type="KEGG" id="clap:NCTC11466_02050"/>
<evidence type="ECO:0008006" key="4">
    <source>
        <dbReference type="Google" id="ProtNLM"/>
    </source>
</evidence>
<dbReference type="AlphaFoldDB" id="A0A3S4KTY9"/>
<name>A0A3S4KTY9_9ENTR</name>
<dbReference type="PROSITE" id="PS51257">
    <property type="entry name" value="PROKAR_LIPOPROTEIN"/>
    <property type="match status" value="1"/>
</dbReference>